<gene>
    <name evidence="3" type="ORF">EG850_00925</name>
</gene>
<dbReference type="InterPro" id="IPR034660">
    <property type="entry name" value="DinB/YfiT-like"/>
</dbReference>
<dbReference type="OrthoDB" id="5178565at2"/>
<dbReference type="GO" id="GO:0046872">
    <property type="term" value="F:metal ion binding"/>
    <property type="evidence" value="ECO:0007669"/>
    <property type="project" value="InterPro"/>
</dbReference>
<dbReference type="EMBL" id="RQVS01000001">
    <property type="protein sequence ID" value="RRJ88861.1"/>
    <property type="molecule type" value="Genomic_DNA"/>
</dbReference>
<dbReference type="SUPFAM" id="SSF109854">
    <property type="entry name" value="DinB/YfiT-like putative metalloenzymes"/>
    <property type="match status" value="1"/>
</dbReference>
<dbReference type="Gene3D" id="1.20.120.450">
    <property type="entry name" value="dinb family like domain"/>
    <property type="match status" value="1"/>
</dbReference>
<feature type="domain" description="Mycothiol-dependent maleylpyruvate isomerase metal-binding" evidence="2">
    <location>
        <begin position="37"/>
        <end position="129"/>
    </location>
</feature>
<dbReference type="NCBIfam" id="TIGR03083">
    <property type="entry name" value="maleylpyruvate isomerase family mycothiol-dependent enzyme"/>
    <property type="match status" value="1"/>
</dbReference>
<dbReference type="Proteomes" id="UP000274391">
    <property type="component" value="Unassembled WGS sequence"/>
</dbReference>
<keyword evidence="3" id="KW-0670">Pyruvate</keyword>
<evidence type="ECO:0000259" key="2">
    <source>
        <dbReference type="Pfam" id="PF11716"/>
    </source>
</evidence>
<keyword evidence="3" id="KW-0413">Isomerase</keyword>
<accession>A0A3P3W1D5</accession>
<organism evidence="3 4">
    <name type="scientific">Gulosibacter macacae</name>
    <dbReference type="NCBI Taxonomy" id="2488791"/>
    <lineage>
        <taxon>Bacteria</taxon>
        <taxon>Bacillati</taxon>
        <taxon>Actinomycetota</taxon>
        <taxon>Actinomycetes</taxon>
        <taxon>Micrococcales</taxon>
        <taxon>Microbacteriaceae</taxon>
        <taxon>Gulosibacter</taxon>
    </lineage>
</organism>
<comment type="caution">
    <text evidence="3">The sequence shown here is derived from an EMBL/GenBank/DDBJ whole genome shotgun (WGS) entry which is preliminary data.</text>
</comment>
<feature type="region of interest" description="Disordered" evidence="1">
    <location>
        <begin position="1"/>
        <end position="23"/>
    </location>
</feature>
<dbReference type="Pfam" id="PF11716">
    <property type="entry name" value="MDMPI_N"/>
    <property type="match status" value="1"/>
</dbReference>
<evidence type="ECO:0000313" key="4">
    <source>
        <dbReference type="Proteomes" id="UP000274391"/>
    </source>
</evidence>
<evidence type="ECO:0000256" key="1">
    <source>
        <dbReference type="SAM" id="MobiDB-lite"/>
    </source>
</evidence>
<dbReference type="GO" id="GO:0016853">
    <property type="term" value="F:isomerase activity"/>
    <property type="evidence" value="ECO:0007669"/>
    <property type="project" value="UniProtKB-KW"/>
</dbReference>
<name>A0A3P3W1D5_9MICO</name>
<reference evidence="3 4" key="1">
    <citation type="submission" date="2018-11" db="EMBL/GenBank/DDBJ databases">
        <title>YIM 102482-1 draft genome.</title>
        <authorList>
            <person name="Li G."/>
            <person name="Jiang Y."/>
        </authorList>
    </citation>
    <scope>NUCLEOTIDE SEQUENCE [LARGE SCALE GENOMIC DNA]</scope>
    <source>
        <strain evidence="3 4">YIM 102482-1</strain>
    </source>
</reference>
<dbReference type="InterPro" id="IPR017517">
    <property type="entry name" value="Maleyloyr_isom"/>
</dbReference>
<proteinExistence type="predicted"/>
<evidence type="ECO:0000313" key="3">
    <source>
        <dbReference type="EMBL" id="RRJ88861.1"/>
    </source>
</evidence>
<sequence length="220" mass="23594">MNERSPYFNEAGPGENNDFSRPANRVSGDWSAHIATTIDRLAALLEELDAEAWEAPSLCEGWRVRDVVGHLVWRLGASTGEMVRSGLGAGLAAGFNPNKAIDRIARQEAQASTEQLLASLRDIAASRLRGEGRTGIIELTEAIVHAYDITEALGESLRLSPRSTGAVALARLRTGGKDARIARTRSLRATDARWQIGAGAALDATAAEIVMHLFGRKPLG</sequence>
<keyword evidence="4" id="KW-1185">Reference proteome</keyword>
<dbReference type="AlphaFoldDB" id="A0A3P3W1D5"/>
<dbReference type="InterPro" id="IPR024344">
    <property type="entry name" value="MDMPI_metal-binding"/>
</dbReference>
<protein>
    <submittedName>
        <fullName evidence="3">Maleylpyruvate isomerase family mycothiol-dependent enzyme</fullName>
    </submittedName>
</protein>